<feature type="region of interest" description="Disordered" evidence="1">
    <location>
        <begin position="321"/>
        <end position="416"/>
    </location>
</feature>
<name>A0A7S0LPK3_9EUKA</name>
<evidence type="ECO:0000313" key="2">
    <source>
        <dbReference type="EMBL" id="CAD8618750.1"/>
    </source>
</evidence>
<reference evidence="2" key="1">
    <citation type="submission" date="2021-01" db="EMBL/GenBank/DDBJ databases">
        <authorList>
            <person name="Corre E."/>
            <person name="Pelletier E."/>
            <person name="Niang G."/>
            <person name="Scheremetjew M."/>
            <person name="Finn R."/>
            <person name="Kale V."/>
            <person name="Holt S."/>
            <person name="Cochrane G."/>
            <person name="Meng A."/>
            <person name="Brown T."/>
            <person name="Cohen L."/>
        </authorList>
    </citation>
    <scope>NUCLEOTIDE SEQUENCE</scope>
    <source>
        <strain evidence="2">PLY182g</strain>
    </source>
</reference>
<gene>
    <name evidence="2" type="ORF">CPEL01642_LOCUS22131</name>
</gene>
<feature type="compositionally biased region" description="Polar residues" evidence="1">
    <location>
        <begin position="345"/>
        <end position="355"/>
    </location>
</feature>
<dbReference type="EMBL" id="HBEY01046162">
    <property type="protein sequence ID" value="CAD8618750.1"/>
    <property type="molecule type" value="Transcribed_RNA"/>
</dbReference>
<feature type="region of interest" description="Disordered" evidence="1">
    <location>
        <begin position="243"/>
        <end position="298"/>
    </location>
</feature>
<feature type="compositionally biased region" description="Low complexity" evidence="1">
    <location>
        <begin position="182"/>
        <end position="198"/>
    </location>
</feature>
<organism evidence="2">
    <name type="scientific">Coccolithus braarudii</name>
    <dbReference type="NCBI Taxonomy" id="221442"/>
    <lineage>
        <taxon>Eukaryota</taxon>
        <taxon>Haptista</taxon>
        <taxon>Haptophyta</taxon>
        <taxon>Prymnesiophyceae</taxon>
        <taxon>Coccolithales</taxon>
        <taxon>Coccolithaceae</taxon>
        <taxon>Coccolithus</taxon>
    </lineage>
</organism>
<sequence>MSNTDHSFALRRPAAHNVGHAAQPSFWESSDSTSSMAGSSNEHATVSDIDGSRRAGAHTLTADTADSVPLKSIMRGGTAVEMSTRPTGTTPSSLVDSTSELVLVWPASSTSILLAALVCTTIIAIILRARRPRGGCLHTGGLKALSRANLSTLSTARGGGTTAATAAGIRAGLARAPGLGPRSFSAPSLARSPSASSLKSKHTPPSLARSATMAGEVKWATPLCVVYGDDGLLDEASVVALSKRKLESPNRRPYPRSRSRRCAVQPIAPGDSQGDRQPRDSMRDSVSSDGCSPASDDGCSLACGPSRRTARFAAAVTLAPATPSGMADTPLSDSSFSGGAARQGAQLSVSPTYTESCPLAPLPASTDIEEGVSSPTSEGLRSPTTPSPRRSHCCASPGPAVTITWGSSPRAWTQLD</sequence>
<feature type="compositionally biased region" description="Polar residues" evidence="1">
    <location>
        <begin position="404"/>
        <end position="416"/>
    </location>
</feature>
<feature type="compositionally biased region" description="Basic and acidic residues" evidence="1">
    <location>
        <begin position="273"/>
        <end position="283"/>
    </location>
</feature>
<accession>A0A7S0LPK3</accession>
<feature type="region of interest" description="Disordered" evidence="1">
    <location>
        <begin position="25"/>
        <end position="53"/>
    </location>
</feature>
<feature type="compositionally biased region" description="Polar residues" evidence="1">
    <location>
        <begin position="373"/>
        <end position="388"/>
    </location>
</feature>
<feature type="compositionally biased region" description="Low complexity" evidence="1">
    <location>
        <begin position="29"/>
        <end position="40"/>
    </location>
</feature>
<dbReference type="AlphaFoldDB" id="A0A7S0LPK3"/>
<protein>
    <submittedName>
        <fullName evidence="2">Uncharacterized protein</fullName>
    </submittedName>
</protein>
<evidence type="ECO:0000256" key="1">
    <source>
        <dbReference type="SAM" id="MobiDB-lite"/>
    </source>
</evidence>
<proteinExistence type="predicted"/>
<feature type="region of interest" description="Disordered" evidence="1">
    <location>
        <begin position="182"/>
        <end position="209"/>
    </location>
</feature>